<gene>
    <name evidence="5" type="ordered locus">Slit_0933</name>
</gene>
<dbReference type="GO" id="GO:0015562">
    <property type="term" value="F:efflux transmembrane transporter activity"/>
    <property type="evidence" value="ECO:0007669"/>
    <property type="project" value="TreeGrafter"/>
</dbReference>
<dbReference type="OrthoDB" id="10524at2"/>
<keyword evidence="6" id="KW-1185">Reference proteome</keyword>
<evidence type="ECO:0000259" key="3">
    <source>
        <dbReference type="Pfam" id="PF25917"/>
    </source>
</evidence>
<dbReference type="SUPFAM" id="SSF111369">
    <property type="entry name" value="HlyD-like secretion proteins"/>
    <property type="match status" value="1"/>
</dbReference>
<dbReference type="InterPro" id="IPR006143">
    <property type="entry name" value="RND_pump_MFP"/>
</dbReference>
<proteinExistence type="inferred from homology"/>
<dbReference type="InterPro" id="IPR058637">
    <property type="entry name" value="YknX-like_C"/>
</dbReference>
<evidence type="ECO:0000313" key="5">
    <source>
        <dbReference type="EMBL" id="ADE11171.1"/>
    </source>
</evidence>
<evidence type="ECO:0000259" key="4">
    <source>
        <dbReference type="Pfam" id="PF25989"/>
    </source>
</evidence>
<keyword evidence="2" id="KW-0812">Transmembrane</keyword>
<accession>D5CQ07</accession>
<dbReference type="EMBL" id="CP001965">
    <property type="protein sequence ID" value="ADE11171.1"/>
    <property type="molecule type" value="Genomic_DNA"/>
</dbReference>
<dbReference type="Pfam" id="PF25917">
    <property type="entry name" value="BSH_RND"/>
    <property type="match status" value="1"/>
</dbReference>
<keyword evidence="2" id="KW-0472">Membrane</keyword>
<dbReference type="PANTHER" id="PTHR30469">
    <property type="entry name" value="MULTIDRUG RESISTANCE PROTEIN MDTA"/>
    <property type="match status" value="1"/>
</dbReference>
<feature type="domain" description="Multidrug resistance protein MdtA-like barrel-sandwich hybrid" evidence="3">
    <location>
        <begin position="76"/>
        <end position="149"/>
    </location>
</feature>
<dbReference type="eggNOG" id="COG0845">
    <property type="taxonomic scope" value="Bacteria"/>
</dbReference>
<keyword evidence="2" id="KW-1133">Transmembrane helix</keyword>
<dbReference type="PANTHER" id="PTHR30469:SF15">
    <property type="entry name" value="HLYD FAMILY OF SECRETION PROTEINS"/>
    <property type="match status" value="1"/>
</dbReference>
<dbReference type="KEGG" id="slt:Slit_0933"/>
<dbReference type="NCBIfam" id="TIGR01730">
    <property type="entry name" value="RND_mfp"/>
    <property type="match status" value="1"/>
</dbReference>
<evidence type="ECO:0000313" key="6">
    <source>
        <dbReference type="Proteomes" id="UP000001625"/>
    </source>
</evidence>
<dbReference type="STRING" id="580332.Slit_0933"/>
<sequence length="311" mass="32945" precursor="true">MSTNSKPDPKIFKGAVIALIAIGAIAWFAGSNRSSAEQAAPAVSNPALTVRTTMLREDKWGRSLEASGSILPWQEAIITAQVQGVRIAEVKASIGDHVKQGDVLVTLDNFARLSNDPAVSHSAQGRIVAPYDGVISAANANSGSMTQPGMELFRLIRGGRLEWRAELTADELMLLRKGMLAEIGVGEGRVIKGTVRAISPAVNLQTRYGYALVSLADSTGIIAGLFAHGTFDISGKKPLLSLPQSAVMQRGSMTFVLVVGADSHVHEREVKVGQRNGDRIEIKQGLKPNEPVVESGGAFLTEGDTVQVVKG</sequence>
<feature type="domain" description="YknX-like C-terminal permuted SH3-like" evidence="4">
    <location>
        <begin position="240"/>
        <end position="308"/>
    </location>
</feature>
<organism evidence="5 6">
    <name type="scientific">Sideroxydans lithotrophicus (strain ES-1)</name>
    <dbReference type="NCBI Taxonomy" id="580332"/>
    <lineage>
        <taxon>Bacteria</taxon>
        <taxon>Pseudomonadati</taxon>
        <taxon>Pseudomonadota</taxon>
        <taxon>Betaproteobacteria</taxon>
        <taxon>Nitrosomonadales</taxon>
        <taxon>Gallionellaceae</taxon>
        <taxon>Sideroxydans</taxon>
    </lineage>
</organism>
<dbReference type="HOGENOM" id="CLU_018816_1_3_4"/>
<dbReference type="Gene3D" id="2.40.420.20">
    <property type="match status" value="1"/>
</dbReference>
<dbReference type="GO" id="GO:1990281">
    <property type="term" value="C:efflux pump complex"/>
    <property type="evidence" value="ECO:0007669"/>
    <property type="project" value="TreeGrafter"/>
</dbReference>
<dbReference type="InterPro" id="IPR058625">
    <property type="entry name" value="MdtA-like_BSH"/>
</dbReference>
<dbReference type="Gene3D" id="2.40.50.100">
    <property type="match status" value="1"/>
</dbReference>
<dbReference type="AlphaFoldDB" id="D5CQ07"/>
<dbReference type="RefSeq" id="WP_013029069.1">
    <property type="nucleotide sequence ID" value="NC_013959.1"/>
</dbReference>
<feature type="transmembrane region" description="Helical" evidence="2">
    <location>
        <begin position="12"/>
        <end position="30"/>
    </location>
</feature>
<dbReference type="Proteomes" id="UP000001625">
    <property type="component" value="Chromosome"/>
</dbReference>
<reference evidence="5 6" key="1">
    <citation type="submission" date="2010-03" db="EMBL/GenBank/DDBJ databases">
        <title>Complete sequence of Sideroxydans lithotrophicus ES-1.</title>
        <authorList>
            <consortium name="US DOE Joint Genome Institute"/>
            <person name="Lucas S."/>
            <person name="Copeland A."/>
            <person name="Lapidus A."/>
            <person name="Cheng J.-F."/>
            <person name="Bruce D."/>
            <person name="Goodwin L."/>
            <person name="Pitluck S."/>
            <person name="Munk A.C."/>
            <person name="Detter J.C."/>
            <person name="Han C."/>
            <person name="Tapia R."/>
            <person name="Larimer F."/>
            <person name="Land M."/>
            <person name="Hauser L."/>
            <person name="Kyrpides N."/>
            <person name="Ivanova N."/>
            <person name="Emerson D."/>
            <person name="Woyke T."/>
        </authorList>
    </citation>
    <scope>NUCLEOTIDE SEQUENCE [LARGE SCALE GENOMIC DNA]</scope>
    <source>
        <strain evidence="5 6">ES-1</strain>
    </source>
</reference>
<evidence type="ECO:0000256" key="1">
    <source>
        <dbReference type="ARBA" id="ARBA00009477"/>
    </source>
</evidence>
<dbReference type="Pfam" id="PF25989">
    <property type="entry name" value="YknX_C"/>
    <property type="match status" value="1"/>
</dbReference>
<comment type="similarity">
    <text evidence="1">Belongs to the membrane fusion protein (MFP) (TC 8.A.1) family.</text>
</comment>
<evidence type="ECO:0000256" key="2">
    <source>
        <dbReference type="SAM" id="Phobius"/>
    </source>
</evidence>
<protein>
    <submittedName>
        <fullName evidence="5">Efflux transporter, RND family, MFP subunit</fullName>
    </submittedName>
</protein>
<name>D5CQ07_SIDLE</name>